<keyword evidence="2" id="KW-1185">Reference proteome</keyword>
<organism evidence="1 2">
    <name type="scientific">Steinernema carpocapsae</name>
    <name type="common">Entomopathogenic nematode</name>
    <dbReference type="NCBI Taxonomy" id="34508"/>
    <lineage>
        <taxon>Eukaryota</taxon>
        <taxon>Metazoa</taxon>
        <taxon>Ecdysozoa</taxon>
        <taxon>Nematoda</taxon>
        <taxon>Chromadorea</taxon>
        <taxon>Rhabditida</taxon>
        <taxon>Tylenchina</taxon>
        <taxon>Panagrolaimomorpha</taxon>
        <taxon>Strongyloidoidea</taxon>
        <taxon>Steinernematidae</taxon>
        <taxon>Steinernema</taxon>
    </lineage>
</organism>
<sequence>MPKNEKIKRDFIAFFAQLSKRTIYIIITKFIKASPIVVMAVHEKKMLAPKDHFTGPVPLIISSGVI</sequence>
<reference evidence="1 2" key="2">
    <citation type="journal article" date="2019" name="G3 (Bethesda)">
        <title>Hybrid Assembly of the Genome of the Entomopathogenic Nematode Steinernema carpocapsae Identifies the X-Chromosome.</title>
        <authorList>
            <person name="Serra L."/>
            <person name="Macchietto M."/>
            <person name="Macias-Munoz A."/>
            <person name="McGill C.J."/>
            <person name="Rodriguez I.M."/>
            <person name="Rodriguez B."/>
            <person name="Murad R."/>
            <person name="Mortazavi A."/>
        </authorList>
    </citation>
    <scope>NUCLEOTIDE SEQUENCE [LARGE SCALE GENOMIC DNA]</scope>
    <source>
        <strain evidence="1 2">ALL</strain>
    </source>
</reference>
<gene>
    <name evidence="1" type="ORF">L596_030817</name>
</gene>
<dbReference type="EMBL" id="AZBU02000015">
    <property type="protein sequence ID" value="TKR57572.1"/>
    <property type="molecule type" value="Genomic_DNA"/>
</dbReference>
<name>A0A4U5LNU8_STECR</name>
<comment type="caution">
    <text evidence="1">The sequence shown here is derived from an EMBL/GenBank/DDBJ whole genome shotgun (WGS) entry which is preliminary data.</text>
</comment>
<reference evidence="1 2" key="1">
    <citation type="journal article" date="2015" name="Genome Biol.">
        <title>Comparative genomics of Steinernema reveals deeply conserved gene regulatory networks.</title>
        <authorList>
            <person name="Dillman A.R."/>
            <person name="Macchietto M."/>
            <person name="Porter C.F."/>
            <person name="Rogers A."/>
            <person name="Williams B."/>
            <person name="Antoshechkin I."/>
            <person name="Lee M.M."/>
            <person name="Goodwin Z."/>
            <person name="Lu X."/>
            <person name="Lewis E.E."/>
            <person name="Goodrich-Blair H."/>
            <person name="Stock S.P."/>
            <person name="Adams B.J."/>
            <person name="Sternberg P.W."/>
            <person name="Mortazavi A."/>
        </authorList>
    </citation>
    <scope>NUCLEOTIDE SEQUENCE [LARGE SCALE GENOMIC DNA]</scope>
    <source>
        <strain evidence="1 2">ALL</strain>
    </source>
</reference>
<proteinExistence type="predicted"/>
<protein>
    <submittedName>
        <fullName evidence="1">Uncharacterized protein</fullName>
    </submittedName>
</protein>
<accession>A0A4U5LNU8</accession>
<evidence type="ECO:0000313" key="1">
    <source>
        <dbReference type="EMBL" id="TKR57572.1"/>
    </source>
</evidence>
<dbReference type="AlphaFoldDB" id="A0A4U5LNU8"/>
<dbReference type="Proteomes" id="UP000298663">
    <property type="component" value="Unassembled WGS sequence"/>
</dbReference>
<evidence type="ECO:0000313" key="2">
    <source>
        <dbReference type="Proteomes" id="UP000298663"/>
    </source>
</evidence>